<dbReference type="Proteomes" id="UP000199320">
    <property type="component" value="Unassembled WGS sequence"/>
</dbReference>
<reference evidence="2" key="1">
    <citation type="submission" date="2016-10" db="EMBL/GenBank/DDBJ databases">
        <authorList>
            <person name="Varghese N."/>
            <person name="Submissions S."/>
        </authorList>
    </citation>
    <scope>NUCLEOTIDE SEQUENCE [LARGE SCALE GENOMIC DNA]</scope>
    <source>
        <strain evidence="2">CDM_6</strain>
    </source>
</reference>
<name>A0A1I0JP65_9EURY</name>
<protein>
    <submittedName>
        <fullName evidence="1">Uncharacterized protein</fullName>
    </submittedName>
</protein>
<evidence type="ECO:0000313" key="2">
    <source>
        <dbReference type="Proteomes" id="UP000199320"/>
    </source>
</evidence>
<gene>
    <name evidence="1" type="ORF">SAMN04488694_1522</name>
</gene>
<dbReference type="EMBL" id="FOIC01000052">
    <property type="protein sequence ID" value="SEU12067.1"/>
    <property type="molecule type" value="Genomic_DNA"/>
</dbReference>
<keyword evidence="2" id="KW-1185">Reference proteome</keyword>
<evidence type="ECO:0000313" key="1">
    <source>
        <dbReference type="EMBL" id="SEU12067.1"/>
    </source>
</evidence>
<sequence>MLEKETIESDRAWEIYCNRGTICPGYAAEITERRQLCQESLVVHCVNHATDRSEEIDET</sequence>
<organism evidence="1 2">
    <name type="scientific">Natrinema hispanicum</name>
    <dbReference type="NCBI Taxonomy" id="392421"/>
    <lineage>
        <taxon>Archaea</taxon>
        <taxon>Methanobacteriati</taxon>
        <taxon>Methanobacteriota</taxon>
        <taxon>Stenosarchaea group</taxon>
        <taxon>Halobacteria</taxon>
        <taxon>Halobacteriales</taxon>
        <taxon>Natrialbaceae</taxon>
        <taxon>Natrinema</taxon>
    </lineage>
</organism>
<proteinExistence type="predicted"/>
<accession>A0A1I0JP65</accession>
<dbReference type="AlphaFoldDB" id="A0A1I0JP65"/>